<name>A0ABU4XXT3_9HYPH</name>
<comment type="caution">
    <text evidence="3">The sequence shown here is derived from an EMBL/GenBank/DDBJ whole genome shotgun (WGS) entry which is preliminary data.</text>
</comment>
<organism evidence="3 4">
    <name type="scientific">Mesorhizobium album</name>
    <dbReference type="NCBI Taxonomy" id="3072314"/>
    <lineage>
        <taxon>Bacteria</taxon>
        <taxon>Pseudomonadati</taxon>
        <taxon>Pseudomonadota</taxon>
        <taxon>Alphaproteobacteria</taxon>
        <taxon>Hyphomicrobiales</taxon>
        <taxon>Phyllobacteriaceae</taxon>
        <taxon>Mesorhizobium</taxon>
    </lineage>
</organism>
<evidence type="ECO:0000256" key="1">
    <source>
        <dbReference type="SAM" id="MobiDB-lite"/>
    </source>
</evidence>
<feature type="domain" description="Integrase catalytic" evidence="2">
    <location>
        <begin position="358"/>
        <end position="555"/>
    </location>
</feature>
<dbReference type="PROSITE" id="PS50994">
    <property type="entry name" value="INTEGRASE"/>
    <property type="match status" value="1"/>
</dbReference>
<dbReference type="InterPro" id="IPR012337">
    <property type="entry name" value="RNaseH-like_sf"/>
</dbReference>
<accession>A0ABU4XXT3</accession>
<keyword evidence="4" id="KW-1185">Reference proteome</keyword>
<sequence>MNVFNGNAFRSSAPTTYGFEPGHVFAIREGSDELLYKHIGHDRHVLTASPLANPELRQVFPQDEIRELVEAGKLDPLMERNSESRQVLLARLPDIKSARDLDCEEQDQLAFYWKLCRHVVQMYDDGLTSLTDKALKRTIGKVMARLVYGADDDSDDGRQVRRGKRDAAITREISARKAKDAYRAPSPATVRKWIRDLVQHEWDLLALRDHRKGRVGSRTAKITDPHSVALMAKWVQAYLDRSRPSAATLYKLMTGSITLEEENARRDREGAPRLRGTEALSFAASNLARAAQGLPALPVPSLSTFERAIRKLDSYQVALARYGASHARRTHKVSGRPESVLYPGERVALDCWRVQLMSLKLPEQFWEGIPEELVGKIVKLRLMLCVAIDEATKVVLGATLSWTANADTSIRTLEMVCRNKDEIAQAAGCRSTWHHACTPLMVATDSGSEFIDAGFRCAVTDIGSANEIGPASHPDARGVVERFFETTDSQLLPFFQGRTFSSVGDKGEANPEALANVISAVLGPALVRYFVDVYHNSPHAGLGGQTPNDAWEERAALFKVVPPPANEVMTVAFGFSDNRRIQNRGIRFYGLYFRNEASAELRREVGQADVRIRANLEDLEMIWVSKNVPGAKWFAVPCDMPMKGVSAALWEETAAALRRKHADVAKLSDHVVQAALLDLRETGRHSASVAGIGPSTISNDEVRRREAEIVRHFNYTTVGDRGQTFDDLEGDDLQSDNLLAAADDSQVPETMDRDGDTPAPAARRRGRLKSDFLRKD</sequence>
<reference evidence="3 4" key="1">
    <citation type="submission" date="2023-08" db="EMBL/GenBank/DDBJ databases">
        <title>Implementing the SeqCode for naming new Mesorhizobium species isolated from Vachellia karroo root nodules.</title>
        <authorList>
            <person name="Van Lill M."/>
        </authorList>
    </citation>
    <scope>NUCLEOTIDE SEQUENCE [LARGE SCALE GENOMIC DNA]</scope>
    <source>
        <strain evidence="3 4">VK24D</strain>
    </source>
</reference>
<gene>
    <name evidence="3" type="ORF">RFN28_10450</name>
</gene>
<protein>
    <submittedName>
        <fullName evidence="3">Transposase</fullName>
    </submittedName>
</protein>
<dbReference type="Proteomes" id="UP001287059">
    <property type="component" value="Unassembled WGS sequence"/>
</dbReference>
<feature type="region of interest" description="Disordered" evidence="1">
    <location>
        <begin position="742"/>
        <end position="776"/>
    </location>
</feature>
<dbReference type="RefSeq" id="WP_320287261.1">
    <property type="nucleotide sequence ID" value="NZ_JAVIIW010000009.1"/>
</dbReference>
<dbReference type="SUPFAM" id="SSF53098">
    <property type="entry name" value="Ribonuclease H-like"/>
    <property type="match status" value="1"/>
</dbReference>
<dbReference type="InterPro" id="IPR036397">
    <property type="entry name" value="RNaseH_sf"/>
</dbReference>
<evidence type="ECO:0000259" key="2">
    <source>
        <dbReference type="PROSITE" id="PS50994"/>
    </source>
</evidence>
<evidence type="ECO:0000313" key="3">
    <source>
        <dbReference type="EMBL" id="MDX8478898.1"/>
    </source>
</evidence>
<dbReference type="Gene3D" id="3.30.420.10">
    <property type="entry name" value="Ribonuclease H-like superfamily/Ribonuclease H"/>
    <property type="match status" value="1"/>
</dbReference>
<dbReference type="EMBL" id="JAVIIW010000009">
    <property type="protein sequence ID" value="MDX8478898.1"/>
    <property type="molecule type" value="Genomic_DNA"/>
</dbReference>
<proteinExistence type="predicted"/>
<dbReference type="InterPro" id="IPR001584">
    <property type="entry name" value="Integrase_cat-core"/>
</dbReference>
<evidence type="ECO:0000313" key="4">
    <source>
        <dbReference type="Proteomes" id="UP001287059"/>
    </source>
</evidence>